<dbReference type="Gene3D" id="1.10.260.40">
    <property type="entry name" value="lambda repressor-like DNA-binding domains"/>
    <property type="match status" value="1"/>
</dbReference>
<dbReference type="Pfam" id="PF13560">
    <property type="entry name" value="HTH_31"/>
    <property type="match status" value="1"/>
</dbReference>
<dbReference type="SMART" id="SM00530">
    <property type="entry name" value="HTH_XRE"/>
    <property type="match status" value="1"/>
</dbReference>
<accession>A0ABS5AV34</accession>
<dbReference type="CDD" id="cd00093">
    <property type="entry name" value="HTH_XRE"/>
    <property type="match status" value="1"/>
</dbReference>
<dbReference type="InterPro" id="IPR001387">
    <property type="entry name" value="Cro/C1-type_HTH"/>
</dbReference>
<dbReference type="EMBL" id="JAGIOO010000001">
    <property type="protein sequence ID" value="MBP2479575.1"/>
    <property type="molecule type" value="Genomic_DNA"/>
</dbReference>
<evidence type="ECO:0000259" key="1">
    <source>
        <dbReference type="PROSITE" id="PS50943"/>
    </source>
</evidence>
<evidence type="ECO:0000313" key="3">
    <source>
        <dbReference type="Proteomes" id="UP001519363"/>
    </source>
</evidence>
<protein>
    <submittedName>
        <fullName evidence="2">Transcriptional regulator with XRE-family HTH domain</fullName>
    </submittedName>
</protein>
<comment type="caution">
    <text evidence="2">The sequence shown here is derived from an EMBL/GenBank/DDBJ whole genome shotgun (WGS) entry which is preliminary data.</text>
</comment>
<name>A0ABS5AV34_9PSEU</name>
<evidence type="ECO:0000313" key="2">
    <source>
        <dbReference type="EMBL" id="MBP2479575.1"/>
    </source>
</evidence>
<feature type="domain" description="HTH cro/C1-type" evidence="1">
    <location>
        <begin position="40"/>
        <end position="95"/>
    </location>
</feature>
<organism evidence="2 3">
    <name type="scientific">Crossiella equi</name>
    <dbReference type="NCBI Taxonomy" id="130796"/>
    <lineage>
        <taxon>Bacteria</taxon>
        <taxon>Bacillati</taxon>
        <taxon>Actinomycetota</taxon>
        <taxon>Actinomycetes</taxon>
        <taxon>Pseudonocardiales</taxon>
        <taxon>Pseudonocardiaceae</taxon>
        <taxon>Crossiella</taxon>
    </lineage>
</organism>
<dbReference type="SUPFAM" id="SSF47413">
    <property type="entry name" value="lambda repressor-like DNA-binding domains"/>
    <property type="match status" value="1"/>
</dbReference>
<reference evidence="2 3" key="1">
    <citation type="submission" date="2021-03" db="EMBL/GenBank/DDBJ databases">
        <title>Sequencing the genomes of 1000 actinobacteria strains.</title>
        <authorList>
            <person name="Klenk H.-P."/>
        </authorList>
    </citation>
    <scope>NUCLEOTIDE SEQUENCE [LARGE SCALE GENOMIC DNA]</scope>
    <source>
        <strain evidence="2 3">DSM 44580</strain>
    </source>
</reference>
<proteinExistence type="predicted"/>
<gene>
    <name evidence="2" type="ORF">JOF53_008447</name>
</gene>
<keyword evidence="3" id="KW-1185">Reference proteome</keyword>
<sequence>MVDTDRKSEKPGVDIRGTAATMVLVPSTHATDPVLVGGQVRSCRRMRGLSLRETALRTGLSVAFLSMVENGQRLLDRRAHVLGLAAALAVSPAELTGWPDWPPARVPIPALLGALRVFLVAGPTALPPRTAPAALARAVRTAAALADRCDYEAVIDLLPGLLNRLHSHLAAGPERTRTRRMLVRTYLAAALPVLLELGLTDLARLALERACPHIDALDAPLLLAQRGYWRARIELRSGQVAAGRRELAAVHDLAGGRRITGTQAHQLLGAAHLLTAFASAGAGDATGARACLATAARHATAMDRAVAGLPFGPTHLGTNQLEVLALLGRTDEVCVRGPAALATADPGPMCQAVTHNVLGVSLAAVRGREQEALRHLLLAESAAPQRIQHNAHTRSAVAALLSRPPGGRGAGRSLRGLAFRLAVPGTG</sequence>
<dbReference type="InterPro" id="IPR010982">
    <property type="entry name" value="Lambda_DNA-bd_dom_sf"/>
</dbReference>
<dbReference type="PROSITE" id="PS50943">
    <property type="entry name" value="HTH_CROC1"/>
    <property type="match status" value="1"/>
</dbReference>
<dbReference type="Proteomes" id="UP001519363">
    <property type="component" value="Unassembled WGS sequence"/>
</dbReference>